<organism evidence="2 3">
    <name type="scientific">Agromyces terreus</name>
    <dbReference type="NCBI Taxonomy" id="424795"/>
    <lineage>
        <taxon>Bacteria</taxon>
        <taxon>Bacillati</taxon>
        <taxon>Actinomycetota</taxon>
        <taxon>Actinomycetes</taxon>
        <taxon>Micrococcales</taxon>
        <taxon>Microbacteriaceae</taxon>
        <taxon>Agromyces</taxon>
    </lineage>
</organism>
<comment type="caution">
    <text evidence="2">The sequence shown here is derived from an EMBL/GenBank/DDBJ whole genome shotgun (WGS) entry which is preliminary data.</text>
</comment>
<evidence type="ECO:0000313" key="2">
    <source>
        <dbReference type="EMBL" id="MCP2371090.1"/>
    </source>
</evidence>
<reference evidence="2" key="1">
    <citation type="submission" date="2022-06" db="EMBL/GenBank/DDBJ databases">
        <title>Sequencing the genomes of 1000 actinobacteria strains.</title>
        <authorList>
            <person name="Klenk H.-P."/>
        </authorList>
    </citation>
    <scope>NUCLEOTIDE SEQUENCE</scope>
    <source>
        <strain evidence="2">DSM 22016</strain>
    </source>
</reference>
<sequence>MSARGGQDGRGARGRAADAIVAAEPRASLLPEEIRTERGDRRMRRGLVLGIIGTAVVAAVAIGAVFALQVQAAVQLALSQQATTDLLLQQTEYGEIRELRSNVTIVAAAQEIGASTEIDWRDYLQQVQATLPAGVVVTQADIDSATPMAAYAQATAPLQGARVATIAFTATSPTLPDVPRWLEGLADLPGYADALPGETSANDDGTYTVNITMHIDDEVFTNRFAETPEAASDTAGETDAQKDGE</sequence>
<evidence type="ECO:0000256" key="1">
    <source>
        <dbReference type="SAM" id="Phobius"/>
    </source>
</evidence>
<dbReference type="Proteomes" id="UP001139722">
    <property type="component" value="Unassembled WGS sequence"/>
</dbReference>
<keyword evidence="1" id="KW-1133">Transmembrane helix</keyword>
<dbReference type="AlphaFoldDB" id="A0A9X2H1T4"/>
<name>A0A9X2H1T4_9MICO</name>
<keyword evidence="3" id="KW-1185">Reference proteome</keyword>
<proteinExistence type="predicted"/>
<keyword evidence="1" id="KW-0472">Membrane</keyword>
<protein>
    <recommendedName>
        <fullName evidence="4">Fimbrial assembly protein</fullName>
    </recommendedName>
</protein>
<accession>A0A9X2H1T4</accession>
<keyword evidence="1" id="KW-0812">Transmembrane</keyword>
<evidence type="ECO:0000313" key="3">
    <source>
        <dbReference type="Proteomes" id="UP001139722"/>
    </source>
</evidence>
<gene>
    <name evidence="2" type="ORF">BJ978_001766</name>
</gene>
<feature type="transmembrane region" description="Helical" evidence="1">
    <location>
        <begin position="47"/>
        <end position="68"/>
    </location>
</feature>
<evidence type="ECO:0008006" key="4">
    <source>
        <dbReference type="Google" id="ProtNLM"/>
    </source>
</evidence>
<dbReference type="EMBL" id="JAMZDY010000001">
    <property type="protein sequence ID" value="MCP2371090.1"/>
    <property type="molecule type" value="Genomic_DNA"/>
</dbReference>